<keyword evidence="1 5" id="KW-0489">Methyltransferase</keyword>
<dbReference type="PROSITE" id="PS51165">
    <property type="entry name" value="THUMP"/>
    <property type="match status" value="1"/>
</dbReference>
<dbReference type="Gene3D" id="3.40.50.150">
    <property type="entry name" value="Vaccinia Virus protein VP39"/>
    <property type="match status" value="1"/>
</dbReference>
<dbReference type="GO" id="GO:0032259">
    <property type="term" value="P:methylation"/>
    <property type="evidence" value="ECO:0007669"/>
    <property type="project" value="UniProtKB-KW"/>
</dbReference>
<feature type="domain" description="THUMP" evidence="4">
    <location>
        <begin position="45"/>
        <end position="155"/>
    </location>
</feature>
<evidence type="ECO:0000256" key="1">
    <source>
        <dbReference type="ARBA" id="ARBA00022603"/>
    </source>
</evidence>
<dbReference type="PROSITE" id="PS00092">
    <property type="entry name" value="N6_MTASE"/>
    <property type="match status" value="1"/>
</dbReference>
<dbReference type="InterPro" id="IPR000241">
    <property type="entry name" value="RlmKL-like_Mtase"/>
</dbReference>
<comment type="caution">
    <text evidence="5">The sequence shown here is derived from an EMBL/GenBank/DDBJ whole genome shotgun (WGS) entry which is preliminary data.</text>
</comment>
<dbReference type="RefSeq" id="WP_268051563.1">
    <property type="nucleotide sequence ID" value="NZ_JAPQES010000007.1"/>
</dbReference>
<keyword evidence="2" id="KW-0808">Transferase</keyword>
<name>A0ABT4CU08_9CLOT</name>
<dbReference type="SMART" id="SM00981">
    <property type="entry name" value="THUMP"/>
    <property type="match status" value="1"/>
</dbReference>
<dbReference type="PROSITE" id="PS01261">
    <property type="entry name" value="UPF0020"/>
    <property type="match status" value="1"/>
</dbReference>
<accession>A0ABT4CU08</accession>
<gene>
    <name evidence="5" type="ORF">OXH55_18145</name>
</gene>
<dbReference type="Gene3D" id="3.30.2130.30">
    <property type="match status" value="1"/>
</dbReference>
<dbReference type="Proteomes" id="UP001079657">
    <property type="component" value="Unassembled WGS sequence"/>
</dbReference>
<dbReference type="Pfam" id="PF01170">
    <property type="entry name" value="UPF0020"/>
    <property type="match status" value="1"/>
</dbReference>
<protein>
    <submittedName>
        <fullName evidence="5">Class I SAM-dependent RNA methyltransferase</fullName>
    </submittedName>
</protein>
<dbReference type="GO" id="GO:0008168">
    <property type="term" value="F:methyltransferase activity"/>
    <property type="evidence" value="ECO:0007669"/>
    <property type="project" value="UniProtKB-KW"/>
</dbReference>
<evidence type="ECO:0000256" key="3">
    <source>
        <dbReference type="PROSITE-ProRule" id="PRU00529"/>
    </source>
</evidence>
<organism evidence="5 6">
    <name type="scientific">Clostridium ganghwense</name>
    <dbReference type="NCBI Taxonomy" id="312089"/>
    <lineage>
        <taxon>Bacteria</taxon>
        <taxon>Bacillati</taxon>
        <taxon>Bacillota</taxon>
        <taxon>Clostridia</taxon>
        <taxon>Eubacteriales</taxon>
        <taxon>Clostridiaceae</taxon>
        <taxon>Clostridium</taxon>
    </lineage>
</organism>
<dbReference type="Pfam" id="PF02926">
    <property type="entry name" value="THUMP"/>
    <property type="match status" value="1"/>
</dbReference>
<dbReference type="InterPro" id="IPR053943">
    <property type="entry name" value="RlmKL-like_Mtase_CS"/>
</dbReference>
<proteinExistence type="predicted"/>
<evidence type="ECO:0000313" key="5">
    <source>
        <dbReference type="EMBL" id="MCY6372555.1"/>
    </source>
</evidence>
<dbReference type="InterPro" id="IPR002052">
    <property type="entry name" value="DNA_methylase_N6_adenine_CS"/>
</dbReference>
<evidence type="ECO:0000259" key="4">
    <source>
        <dbReference type="PROSITE" id="PS51165"/>
    </source>
</evidence>
<dbReference type="InterPro" id="IPR054170">
    <property type="entry name" value="RlmL_1st"/>
</dbReference>
<dbReference type="CDD" id="cd11715">
    <property type="entry name" value="THUMP_AdoMetMT"/>
    <property type="match status" value="1"/>
</dbReference>
<sequence length="385" mass="44147">MAKYELIATAAFGLESIVAKELKRLGYKDLKVENGKVSYWGDEECICKSNLWLRCADRVFIKLAEFKATSFEDLFQGAKKIEWADYLPEDANFIVNAKSVKSQLFSLSDIQSIVKKSIVEKLKETYDTEWFSESGSVYPILVSILNDTVTISLDTSGDALHRRGYREKGSAAPLKETLAAAMVILSGWRYDRNFIDPFCGSGTIPIEAALIARNIAPGLNRKFACEEWEFIISSLTWKKVRKEAYEAIIYDKEFNIFGYDIDSRIVPIARQNAIKAGVDDCIHFQTQPVTSLNSHKHYGTIVCNPPYGERLNEIKEVEVLYKDMGRVFTKLDTWSYFIITSYDEFEKCFNKKSDKNRKLYNGRIQCYYYQYLGPKPPKRNTKSNS</sequence>
<dbReference type="Pfam" id="PF22020">
    <property type="entry name" value="RlmL_1st"/>
    <property type="match status" value="1"/>
</dbReference>
<dbReference type="PANTHER" id="PTHR47313:SF1">
    <property type="entry name" value="RIBOSOMAL RNA LARGE SUBUNIT METHYLTRANSFERASE K_L"/>
    <property type="match status" value="1"/>
</dbReference>
<keyword evidence="3" id="KW-0694">RNA-binding</keyword>
<keyword evidence="6" id="KW-1185">Reference proteome</keyword>
<dbReference type="InterPro" id="IPR029063">
    <property type="entry name" value="SAM-dependent_MTases_sf"/>
</dbReference>
<dbReference type="PANTHER" id="PTHR47313">
    <property type="entry name" value="RIBOSOMAL RNA LARGE SUBUNIT METHYLTRANSFERASE K/L"/>
    <property type="match status" value="1"/>
</dbReference>
<dbReference type="InterPro" id="IPR004114">
    <property type="entry name" value="THUMP_dom"/>
</dbReference>
<dbReference type="EMBL" id="JAPQES010000007">
    <property type="protein sequence ID" value="MCY6372555.1"/>
    <property type="molecule type" value="Genomic_DNA"/>
</dbReference>
<reference evidence="5" key="1">
    <citation type="submission" date="2022-12" db="EMBL/GenBank/DDBJ databases">
        <authorList>
            <person name="Wang J."/>
        </authorList>
    </citation>
    <scope>NUCLEOTIDE SEQUENCE</scope>
    <source>
        <strain evidence="5">HY-42-06</strain>
    </source>
</reference>
<evidence type="ECO:0000313" key="6">
    <source>
        <dbReference type="Proteomes" id="UP001079657"/>
    </source>
</evidence>
<dbReference type="SUPFAM" id="SSF53335">
    <property type="entry name" value="S-adenosyl-L-methionine-dependent methyltransferases"/>
    <property type="match status" value="1"/>
</dbReference>
<evidence type="ECO:0000256" key="2">
    <source>
        <dbReference type="ARBA" id="ARBA00022679"/>
    </source>
</evidence>